<feature type="transmembrane region" description="Helical" evidence="1">
    <location>
        <begin position="294"/>
        <end position="311"/>
    </location>
</feature>
<feature type="transmembrane region" description="Helical" evidence="1">
    <location>
        <begin position="123"/>
        <end position="148"/>
    </location>
</feature>
<keyword evidence="1" id="KW-0812">Transmembrane</keyword>
<evidence type="ECO:0000313" key="3">
    <source>
        <dbReference type="Proteomes" id="UP001425155"/>
    </source>
</evidence>
<evidence type="ECO:0008006" key="4">
    <source>
        <dbReference type="Google" id="ProtNLM"/>
    </source>
</evidence>
<dbReference type="EMBL" id="JBCLVG010000003">
    <property type="protein sequence ID" value="MEN1947942.1"/>
    <property type="molecule type" value="Genomic_DNA"/>
</dbReference>
<reference evidence="2 3" key="1">
    <citation type="submission" date="2024-03" db="EMBL/GenBank/DDBJ databases">
        <title>YIM 134122 draft genome.</title>
        <authorList>
            <person name="Zuo S."/>
            <person name="Xiong L."/>
        </authorList>
    </citation>
    <scope>NUCLEOTIDE SEQUENCE [LARGE SCALE GENOMIC DNA]</scope>
    <source>
        <strain evidence="2 3">YIM 134122</strain>
    </source>
</reference>
<feature type="transmembrane region" description="Helical" evidence="1">
    <location>
        <begin position="230"/>
        <end position="251"/>
    </location>
</feature>
<dbReference type="Gene3D" id="2.60.40.10">
    <property type="entry name" value="Immunoglobulins"/>
    <property type="match status" value="1"/>
</dbReference>
<keyword evidence="3" id="KW-1185">Reference proteome</keyword>
<evidence type="ECO:0000313" key="2">
    <source>
        <dbReference type="EMBL" id="MEN1947942.1"/>
    </source>
</evidence>
<keyword evidence="1" id="KW-0472">Membrane</keyword>
<feature type="transmembrane region" description="Helical" evidence="1">
    <location>
        <begin position="196"/>
        <end position="218"/>
    </location>
</feature>
<dbReference type="RefSeq" id="WP_342115692.1">
    <property type="nucleotide sequence ID" value="NZ_JBCAUN010000003.1"/>
</dbReference>
<proteinExistence type="predicted"/>
<comment type="caution">
    <text evidence="2">The sequence shown here is derived from an EMBL/GenBank/DDBJ whole genome shotgun (WGS) entry which is preliminary data.</text>
</comment>
<evidence type="ECO:0000256" key="1">
    <source>
        <dbReference type="SAM" id="Phobius"/>
    </source>
</evidence>
<protein>
    <recommendedName>
        <fullName evidence="4">IPT/TIG domain-containing protein</fullName>
    </recommendedName>
</protein>
<dbReference type="InterPro" id="IPR013783">
    <property type="entry name" value="Ig-like_fold"/>
</dbReference>
<name>A0ABU9W7F7_9MICO</name>
<gene>
    <name evidence="2" type="ORF">WJX64_15395</name>
</gene>
<dbReference type="Proteomes" id="UP001425155">
    <property type="component" value="Unassembled WGS sequence"/>
</dbReference>
<feature type="transmembrane region" description="Helical" evidence="1">
    <location>
        <begin position="154"/>
        <end position="175"/>
    </location>
</feature>
<accession>A0ABU9W7F7</accession>
<organism evidence="2 3">
    <name type="scientific">Leifsonia stereocauli</name>
    <dbReference type="NCBI Taxonomy" id="3134136"/>
    <lineage>
        <taxon>Bacteria</taxon>
        <taxon>Bacillati</taxon>
        <taxon>Actinomycetota</taxon>
        <taxon>Actinomycetes</taxon>
        <taxon>Micrococcales</taxon>
        <taxon>Microbacteriaceae</taxon>
        <taxon>Leifsonia</taxon>
    </lineage>
</organism>
<keyword evidence="1" id="KW-1133">Transmembrane helix</keyword>
<sequence length="527" mass="54725">MRYALEREKSDVAVTALRDNIRSLRTLSAGILYSPPSIPGPRAATARMTVAPPIVAPPAVAAPAAPVPPSAAPAASAPLRPDPVAPVQPGTAAAAAKIAEHTAAISRMHAERTRLYLRHVGRLTWNIVVAIAALLLLAALVVGALGVTPADNRVLPAALAMIAVLLLLSVIALLTRNNGGLITMLIGKDGRFSTSAFQAWVWTVVLAWGFVFVVWSAVLTGRWVDPVQDLASLPLSADYLLLLGGPFAALISAQQIGSAKVASGDLQKVMASAPQVKDLVSNDAGTTDLIDTQYLVFNTVAVVVFGVLLFADPSHLPDLPQAIVILTTASAVGFVSKKAVAKNAPAILTIVPDSGSGVPTVGRKVRIRGTNFIPAGADTEEKRASVWIKFGTVVVSAIETGGVRPALEATEVIVEIPVLPDDGLDIRIVDVVVITAAGAETASYPLQIQTPCAEATLEVGADGRFDIGVESEVPEGTSVRVEVASFVEYVSIEADHHARATVPAGITGPQPVRLSFAGASTKKLVNL</sequence>